<dbReference type="Gramene" id="rna-AYBTSS11_LOCUS12506">
    <property type="protein sequence ID" value="CAJ1947140.1"/>
    <property type="gene ID" value="gene-AYBTSS11_LOCUS12506"/>
</dbReference>
<gene>
    <name evidence="1" type="ORF">AYBTSS11_LOCUS12506</name>
</gene>
<dbReference type="EMBL" id="OY731401">
    <property type="protein sequence ID" value="CAJ1947140.1"/>
    <property type="molecule type" value="Genomic_DNA"/>
</dbReference>
<keyword evidence="2" id="KW-1185">Reference proteome</keyword>
<evidence type="ECO:0000313" key="2">
    <source>
        <dbReference type="Proteomes" id="UP001189624"/>
    </source>
</evidence>
<name>A0AA86VI09_9FABA</name>
<organism evidence="1 2">
    <name type="scientific">Sphenostylis stenocarpa</name>
    <dbReference type="NCBI Taxonomy" id="92480"/>
    <lineage>
        <taxon>Eukaryota</taxon>
        <taxon>Viridiplantae</taxon>
        <taxon>Streptophyta</taxon>
        <taxon>Embryophyta</taxon>
        <taxon>Tracheophyta</taxon>
        <taxon>Spermatophyta</taxon>
        <taxon>Magnoliopsida</taxon>
        <taxon>eudicotyledons</taxon>
        <taxon>Gunneridae</taxon>
        <taxon>Pentapetalae</taxon>
        <taxon>rosids</taxon>
        <taxon>fabids</taxon>
        <taxon>Fabales</taxon>
        <taxon>Fabaceae</taxon>
        <taxon>Papilionoideae</taxon>
        <taxon>50 kb inversion clade</taxon>
        <taxon>NPAAA clade</taxon>
        <taxon>indigoferoid/millettioid clade</taxon>
        <taxon>Phaseoleae</taxon>
        <taxon>Sphenostylis</taxon>
    </lineage>
</organism>
<dbReference type="Proteomes" id="UP001189624">
    <property type="component" value="Chromosome 4"/>
</dbReference>
<dbReference type="AlphaFoldDB" id="A0AA86VI09"/>
<evidence type="ECO:0000313" key="1">
    <source>
        <dbReference type="EMBL" id="CAJ1947140.1"/>
    </source>
</evidence>
<reference evidence="1" key="1">
    <citation type="submission" date="2023-10" db="EMBL/GenBank/DDBJ databases">
        <authorList>
            <person name="Domelevo Entfellner J.-B."/>
        </authorList>
    </citation>
    <scope>NUCLEOTIDE SEQUENCE</scope>
</reference>
<sequence>MLEPDPEPEAGLGPVKDRFTEEVELRGRKHFLSARSSRNSDNSAISSFSAVVKMWSPWVEWVADGITVQRVTNINSVAATVTIGALFGGKGVMSTVGASGIARATGMTRTRFVEENSSQKMKKGLSFVLLILLIHHNLVNANNCVTEDCLIGNDLESEFSFGSHVARMLYDVSQSLTGKTGNKNNQAVDCPTMQGYRSCVPSKNGGGPNKNCVDYKRDC</sequence>
<protein>
    <submittedName>
        <fullName evidence="1">Uncharacterized protein</fullName>
    </submittedName>
</protein>
<proteinExistence type="predicted"/>
<accession>A0AA86VI09</accession>